<dbReference type="InterPro" id="IPR000847">
    <property type="entry name" value="LysR_HTH_N"/>
</dbReference>
<name>A0A1H7NXZ2_9BURK</name>
<evidence type="ECO:0000256" key="3">
    <source>
        <dbReference type="ARBA" id="ARBA00023125"/>
    </source>
</evidence>
<dbReference type="InterPro" id="IPR005119">
    <property type="entry name" value="LysR_subst-bd"/>
</dbReference>
<keyword evidence="3 6" id="KW-0238">DNA-binding</keyword>
<gene>
    <name evidence="6" type="ORF">SAMN05192542_106132</name>
</gene>
<dbReference type="EMBL" id="FOAJ01000006">
    <property type="protein sequence ID" value="SEL28256.1"/>
    <property type="molecule type" value="Genomic_DNA"/>
</dbReference>
<dbReference type="InterPro" id="IPR058163">
    <property type="entry name" value="LysR-type_TF_proteobact-type"/>
</dbReference>
<evidence type="ECO:0000256" key="4">
    <source>
        <dbReference type="ARBA" id="ARBA00023163"/>
    </source>
</evidence>
<keyword evidence="4" id="KW-0804">Transcription</keyword>
<dbReference type="Proteomes" id="UP000199120">
    <property type="component" value="Unassembled WGS sequence"/>
</dbReference>
<dbReference type="FunFam" id="1.10.10.10:FF:000001">
    <property type="entry name" value="LysR family transcriptional regulator"/>
    <property type="match status" value="1"/>
</dbReference>
<keyword evidence="7" id="KW-1185">Reference proteome</keyword>
<organism evidence="6 7">
    <name type="scientific">Paraburkholderia caballeronis</name>
    <dbReference type="NCBI Taxonomy" id="416943"/>
    <lineage>
        <taxon>Bacteria</taxon>
        <taxon>Pseudomonadati</taxon>
        <taxon>Pseudomonadota</taxon>
        <taxon>Betaproteobacteria</taxon>
        <taxon>Burkholderiales</taxon>
        <taxon>Burkholderiaceae</taxon>
        <taxon>Paraburkholderia</taxon>
    </lineage>
</organism>
<dbReference type="SUPFAM" id="SSF53850">
    <property type="entry name" value="Periplasmic binding protein-like II"/>
    <property type="match status" value="1"/>
</dbReference>
<dbReference type="PANTHER" id="PTHR30537">
    <property type="entry name" value="HTH-TYPE TRANSCRIPTIONAL REGULATOR"/>
    <property type="match status" value="1"/>
</dbReference>
<dbReference type="PRINTS" id="PR00039">
    <property type="entry name" value="HTHLYSR"/>
</dbReference>
<evidence type="ECO:0000313" key="6">
    <source>
        <dbReference type="EMBL" id="SEL28256.1"/>
    </source>
</evidence>
<evidence type="ECO:0000259" key="5">
    <source>
        <dbReference type="PROSITE" id="PS50931"/>
    </source>
</evidence>
<dbReference type="Pfam" id="PF00126">
    <property type="entry name" value="HTH_1"/>
    <property type="match status" value="1"/>
</dbReference>
<evidence type="ECO:0000256" key="1">
    <source>
        <dbReference type="ARBA" id="ARBA00009437"/>
    </source>
</evidence>
<dbReference type="PANTHER" id="PTHR30537:SF5">
    <property type="entry name" value="HTH-TYPE TRANSCRIPTIONAL ACTIVATOR TTDR-RELATED"/>
    <property type="match status" value="1"/>
</dbReference>
<reference evidence="7" key="1">
    <citation type="submission" date="2016-10" db="EMBL/GenBank/DDBJ databases">
        <authorList>
            <person name="Varghese N."/>
            <person name="Submissions S."/>
        </authorList>
    </citation>
    <scope>NUCLEOTIDE SEQUENCE [LARGE SCALE GENOMIC DNA]</scope>
    <source>
        <strain evidence="7">LMG 26416</strain>
    </source>
</reference>
<evidence type="ECO:0000313" key="7">
    <source>
        <dbReference type="Proteomes" id="UP000199120"/>
    </source>
</evidence>
<dbReference type="AlphaFoldDB" id="A0A1H7NXZ2"/>
<evidence type="ECO:0000256" key="2">
    <source>
        <dbReference type="ARBA" id="ARBA00023015"/>
    </source>
</evidence>
<dbReference type="PROSITE" id="PS50931">
    <property type="entry name" value="HTH_LYSR"/>
    <property type="match status" value="1"/>
</dbReference>
<dbReference type="STRING" id="416943.SAMN05445871_5264"/>
<dbReference type="SUPFAM" id="SSF46785">
    <property type="entry name" value="Winged helix' DNA-binding domain"/>
    <property type="match status" value="1"/>
</dbReference>
<dbReference type="Gene3D" id="3.40.190.290">
    <property type="match status" value="1"/>
</dbReference>
<dbReference type="InterPro" id="IPR036390">
    <property type="entry name" value="WH_DNA-bd_sf"/>
</dbReference>
<accession>A0A1H7NXZ2</accession>
<dbReference type="GO" id="GO:0003677">
    <property type="term" value="F:DNA binding"/>
    <property type="evidence" value="ECO:0007669"/>
    <property type="project" value="UniProtKB-KW"/>
</dbReference>
<dbReference type="GO" id="GO:0003700">
    <property type="term" value="F:DNA-binding transcription factor activity"/>
    <property type="evidence" value="ECO:0007669"/>
    <property type="project" value="InterPro"/>
</dbReference>
<dbReference type="CDD" id="cd08422">
    <property type="entry name" value="PBP2_CrgA_like"/>
    <property type="match status" value="1"/>
</dbReference>
<dbReference type="RefSeq" id="WP_309147441.1">
    <property type="nucleotide sequence ID" value="NZ_FNSR01000002.1"/>
</dbReference>
<dbReference type="Gene3D" id="1.10.10.10">
    <property type="entry name" value="Winged helix-like DNA-binding domain superfamily/Winged helix DNA-binding domain"/>
    <property type="match status" value="1"/>
</dbReference>
<dbReference type="InterPro" id="IPR036388">
    <property type="entry name" value="WH-like_DNA-bd_sf"/>
</dbReference>
<comment type="similarity">
    <text evidence="1">Belongs to the LysR transcriptional regulatory family.</text>
</comment>
<dbReference type="Pfam" id="PF03466">
    <property type="entry name" value="LysR_substrate"/>
    <property type="match status" value="1"/>
</dbReference>
<protein>
    <submittedName>
        <fullName evidence="6">DNA-binding transcriptional regulator, LysR family</fullName>
    </submittedName>
</protein>
<keyword evidence="2" id="KW-0805">Transcription regulation</keyword>
<feature type="domain" description="HTH lysR-type" evidence="5">
    <location>
        <begin position="3"/>
        <end position="60"/>
    </location>
</feature>
<sequence>MMDRFAAMEVLVKVIDTGSFSAAARQLGVGQPAISKTIAQLETRIGVKLLLRSTRGLSPTEAGRRYYEHAQRALDAAHEADLAATGAAAGLTGRLRFAAPVTFARLHLMPRLPAFIAQHPALAIDAILDDRRVDLIEESIDVALRIGTLADSTATAQRVGAARRIVVGTPAFFARHGEPRRPADLARYPAATYLQTGGGSVWTFRNGNTDETETATLDDALRTTAAEGMREAVFADIALCVTTEWMFRDELASGRVVEVLADWHLPTLDLWAVFPGGRRIGAKARAFANFVADASLGTMAAG</sequence>
<proteinExistence type="inferred from homology"/>